<keyword evidence="3" id="KW-1185">Reference proteome</keyword>
<dbReference type="Proteomes" id="UP000184330">
    <property type="component" value="Unassembled WGS sequence"/>
</dbReference>
<gene>
    <name evidence="2" type="ORF">PAC_05326</name>
</gene>
<dbReference type="AlphaFoldDB" id="A0A1L7WRN6"/>
<dbReference type="OrthoDB" id="2129688at2759"/>
<evidence type="ECO:0000256" key="1">
    <source>
        <dbReference type="SAM" id="MobiDB-lite"/>
    </source>
</evidence>
<sequence>MDPPPQKQKTDTRKEKKSPIVFSWPGMKPDTRLMVFYQEFHVHSMLLKLHSAYFRKFLDSPDKVPSSRNSDAVAEGSEAMMSTPELTPVKGTLTPFSSFRYDRVTVVDETPEDPEDEEVVDWHLVSSTPDKQPCERISIYAYSAEQEEMFEKLLCAVLVAFADFYCALPVVSRTLDGALIRSPEFCGRIKEWAGDLFYAAAKLRNALLFRETLIWVVGPFQNPRYEGFSDRNLARVARYAHDQLAIRLSTVQQTIWRAARDDWEDDWDKGWDSPLFDEMEHCDEGEARVFLPRLKFSWFLKSLVSAKKPMLDIGQCEGLLESKLVLDKGHQAGVGDCEDCFLCAEVEDEDLPWDVDENDW</sequence>
<reference evidence="2 3" key="1">
    <citation type="submission" date="2016-03" db="EMBL/GenBank/DDBJ databases">
        <authorList>
            <person name="Ploux O."/>
        </authorList>
    </citation>
    <scope>NUCLEOTIDE SEQUENCE [LARGE SCALE GENOMIC DNA]</scope>
    <source>
        <strain evidence="2 3">UAMH 11012</strain>
    </source>
</reference>
<evidence type="ECO:0008006" key="4">
    <source>
        <dbReference type="Google" id="ProtNLM"/>
    </source>
</evidence>
<proteinExistence type="predicted"/>
<evidence type="ECO:0000313" key="3">
    <source>
        <dbReference type="Proteomes" id="UP000184330"/>
    </source>
</evidence>
<dbReference type="EMBL" id="FJOG01000006">
    <property type="protein sequence ID" value="CZR55438.1"/>
    <property type="molecule type" value="Genomic_DNA"/>
</dbReference>
<accession>A0A1L7WRN6</accession>
<name>A0A1L7WRN6_9HELO</name>
<feature type="region of interest" description="Disordered" evidence="1">
    <location>
        <begin position="62"/>
        <end position="81"/>
    </location>
</feature>
<evidence type="ECO:0000313" key="2">
    <source>
        <dbReference type="EMBL" id="CZR55438.1"/>
    </source>
</evidence>
<protein>
    <recommendedName>
        <fullName evidence="4">BTB domain-containing protein</fullName>
    </recommendedName>
</protein>
<organism evidence="2 3">
    <name type="scientific">Phialocephala subalpina</name>
    <dbReference type="NCBI Taxonomy" id="576137"/>
    <lineage>
        <taxon>Eukaryota</taxon>
        <taxon>Fungi</taxon>
        <taxon>Dikarya</taxon>
        <taxon>Ascomycota</taxon>
        <taxon>Pezizomycotina</taxon>
        <taxon>Leotiomycetes</taxon>
        <taxon>Helotiales</taxon>
        <taxon>Mollisiaceae</taxon>
        <taxon>Phialocephala</taxon>
        <taxon>Phialocephala fortinii species complex</taxon>
    </lineage>
</organism>